<reference evidence="2" key="1">
    <citation type="submission" date="2020-11" db="EMBL/GenBank/DDBJ databases">
        <authorList>
            <person name="Tran Van P."/>
        </authorList>
    </citation>
    <scope>NUCLEOTIDE SEQUENCE</scope>
</reference>
<evidence type="ECO:0000256" key="1">
    <source>
        <dbReference type="SAM" id="MobiDB-lite"/>
    </source>
</evidence>
<feature type="region of interest" description="Disordered" evidence="1">
    <location>
        <begin position="30"/>
        <end position="78"/>
    </location>
</feature>
<organism evidence="2">
    <name type="scientific">Darwinula stevensoni</name>
    <dbReference type="NCBI Taxonomy" id="69355"/>
    <lineage>
        <taxon>Eukaryota</taxon>
        <taxon>Metazoa</taxon>
        <taxon>Ecdysozoa</taxon>
        <taxon>Arthropoda</taxon>
        <taxon>Crustacea</taxon>
        <taxon>Oligostraca</taxon>
        <taxon>Ostracoda</taxon>
        <taxon>Podocopa</taxon>
        <taxon>Podocopida</taxon>
        <taxon>Darwinulocopina</taxon>
        <taxon>Darwinuloidea</taxon>
        <taxon>Darwinulidae</taxon>
        <taxon>Darwinula</taxon>
    </lineage>
</organism>
<dbReference type="EMBL" id="LR905633">
    <property type="protein sequence ID" value="CAD7253570.1"/>
    <property type="molecule type" value="Genomic_DNA"/>
</dbReference>
<keyword evidence="3" id="KW-1185">Reference proteome</keyword>
<proteinExistence type="predicted"/>
<gene>
    <name evidence="2" type="ORF">DSTB1V02_LOCUS13318</name>
</gene>
<dbReference type="Proteomes" id="UP000677054">
    <property type="component" value="Unassembled WGS sequence"/>
</dbReference>
<feature type="compositionally biased region" description="Low complexity" evidence="1">
    <location>
        <begin position="108"/>
        <end position="126"/>
    </location>
</feature>
<evidence type="ECO:0000313" key="3">
    <source>
        <dbReference type="Proteomes" id="UP000677054"/>
    </source>
</evidence>
<evidence type="ECO:0000313" key="2">
    <source>
        <dbReference type="EMBL" id="CAD7253570.1"/>
    </source>
</evidence>
<dbReference type="AlphaFoldDB" id="A0A7R9AGG5"/>
<sequence length="313" mass="33757">MTVCPESQEVKSNMIKETKTKTKRFMIEDILGRESVPERRMRVDSPVPGDSGVEVTTSEDGDSGKDTASHHSHGNASLRRAVIPDAILGTVGSVPKVHKCISDPTSRSTSLGHESISGSSSSRCSRCSGRCQSPTFGSSPLSSETTSGNEPKQHLCSFESQHGLPEDYCILTLAPSLIVDPSRSAHRADLKFYELSATRAVSNDLDLATSSENFRLHAFTRFKLDIAAAACRTERARCKRPLLSLLQKASMPSRKEKKASDALSAVDATRFGHSAHPPALAPSRRALASGRTLDGHRGAGRMRKAPPPSRLLL</sequence>
<name>A0A7R9AGG5_9CRUS</name>
<feature type="compositionally biased region" description="Basic and acidic residues" evidence="1">
    <location>
        <begin position="30"/>
        <end position="43"/>
    </location>
</feature>
<feature type="compositionally biased region" description="Low complexity" evidence="1">
    <location>
        <begin position="273"/>
        <end position="291"/>
    </location>
</feature>
<feature type="region of interest" description="Disordered" evidence="1">
    <location>
        <begin position="101"/>
        <end position="126"/>
    </location>
</feature>
<accession>A0A7R9AGG5</accession>
<protein>
    <submittedName>
        <fullName evidence="2">Uncharacterized protein</fullName>
    </submittedName>
</protein>
<dbReference type="EMBL" id="CAJPEV010006116">
    <property type="protein sequence ID" value="CAG0903853.1"/>
    <property type="molecule type" value="Genomic_DNA"/>
</dbReference>
<feature type="region of interest" description="Disordered" evidence="1">
    <location>
        <begin position="273"/>
        <end position="313"/>
    </location>
</feature>